<evidence type="ECO:0000256" key="4">
    <source>
        <dbReference type="ARBA" id="ARBA00023098"/>
    </source>
</evidence>
<protein>
    <recommendedName>
        <fullName evidence="6">Acyl-CoA synthetase</fullName>
    </recommendedName>
</protein>
<dbReference type="Gene3D" id="3.40.50.12780">
    <property type="entry name" value="N-terminal domain of ligase-like"/>
    <property type="match status" value="2"/>
</dbReference>
<feature type="domain" description="AMP-dependent synthetase/ligase" evidence="7">
    <location>
        <begin position="22"/>
        <end position="436"/>
    </location>
</feature>
<evidence type="ECO:0000313" key="10">
    <source>
        <dbReference type="Proteomes" id="UP001609176"/>
    </source>
</evidence>
<sequence>MTVQAPPTTATQPATGLPERIRRHAELTPDTIALREKSLGIWRGITWAEYAEQVDIVAHSLAALGIGVGDRVGILSENRPEWLYADIAILSIRAVTVGFYTTNPAPEVRYQLVDCGAKVLFAEDQEQVDKVLAVEKECPDLEWIVYFDRRGVSNYDHPKLISYEDLLGNGVSHRSTHPDHVSNARAAAQPDDLATLVYTSGTTGPPKGAMLSVRNVEFSVSHLISGNWLISPAPGPTDVILSYLPLCHVAERAFTIWQNAGAGVVVHFAESLDTVTNDLAEVQPTLLFAVPRIWEKLASTVAIKAASASPLKRAASALGRRLAEKSAAQRSANGGDHTPVSRICTVLGYPLVFRSLQNKLGLRKVRTAISGAAPISPDVLEFFLGIGIPIYEAYGMTENSALATSTRLHRMKLGTVGEAADGLEVKLDEHTNEVLTRHDGNFVGYWNRPDATAATLDADGWLHTGDVGQWIDGTYLKIVDRMKDIIITAGGKNISPSEIENQLKASPYIAEAVVIGDRRPYLTALVGIEFDAVSDWATRNGIHYTTYKDLSSKPEVVALVGRAVDDANAHFARVETIRKFRMLTKELDHEDGELTATRKVKRSALADKFADLIDDMYRGESR</sequence>
<dbReference type="InterPro" id="IPR042099">
    <property type="entry name" value="ANL_N_sf"/>
</dbReference>
<dbReference type="EMBL" id="JBIMSN010000160">
    <property type="protein sequence ID" value="MFH5232785.1"/>
    <property type="molecule type" value="Genomic_DNA"/>
</dbReference>
<evidence type="ECO:0000313" key="9">
    <source>
        <dbReference type="EMBL" id="MFH5245708.1"/>
    </source>
</evidence>
<reference evidence="10 11" key="1">
    <citation type="submission" date="2024-10" db="EMBL/GenBank/DDBJ databases">
        <authorList>
            <person name="Riesco R."/>
        </authorList>
    </citation>
    <scope>NUCLEOTIDE SEQUENCE [LARGE SCALE GENOMIC DNA]</scope>
    <source>
        <strain evidence="9 10">NCIMB 15448</strain>
        <strain evidence="8 11">NCIMB 15450</strain>
    </source>
</reference>
<evidence type="ECO:0000256" key="5">
    <source>
        <dbReference type="ARBA" id="ARBA00024484"/>
    </source>
</evidence>
<comment type="catalytic activity">
    <reaction evidence="5">
        <text>a long-chain fatty acid + ATP + CoA = a long-chain fatty acyl-CoA + AMP + diphosphate</text>
        <dbReference type="Rhea" id="RHEA:15421"/>
        <dbReference type="ChEBI" id="CHEBI:30616"/>
        <dbReference type="ChEBI" id="CHEBI:33019"/>
        <dbReference type="ChEBI" id="CHEBI:57287"/>
        <dbReference type="ChEBI" id="CHEBI:57560"/>
        <dbReference type="ChEBI" id="CHEBI:83139"/>
        <dbReference type="ChEBI" id="CHEBI:456215"/>
        <dbReference type="EC" id="6.2.1.3"/>
    </reaction>
    <physiologicalReaction direction="left-to-right" evidence="5">
        <dbReference type="Rhea" id="RHEA:15422"/>
    </physiologicalReaction>
</comment>
<comment type="similarity">
    <text evidence="1">Belongs to the ATP-dependent AMP-binding enzyme family.</text>
</comment>
<dbReference type="PROSITE" id="PS00455">
    <property type="entry name" value="AMP_BINDING"/>
    <property type="match status" value="1"/>
</dbReference>
<dbReference type="Pfam" id="PF23562">
    <property type="entry name" value="AMP-binding_C_3"/>
    <property type="match status" value="1"/>
</dbReference>
<dbReference type="EMBL" id="JBIMSP010000092">
    <property type="protein sequence ID" value="MFH5245708.1"/>
    <property type="molecule type" value="Genomic_DNA"/>
</dbReference>
<keyword evidence="2" id="KW-0436">Ligase</keyword>
<organism evidence="9 10">
    <name type="scientific">Antrihabitans spumae</name>
    <dbReference type="NCBI Taxonomy" id="3373370"/>
    <lineage>
        <taxon>Bacteria</taxon>
        <taxon>Bacillati</taxon>
        <taxon>Actinomycetota</taxon>
        <taxon>Actinomycetes</taxon>
        <taxon>Mycobacteriales</taxon>
        <taxon>Nocardiaceae</taxon>
        <taxon>Antrihabitans</taxon>
    </lineage>
</organism>
<keyword evidence="11" id="KW-1185">Reference proteome</keyword>
<evidence type="ECO:0000313" key="8">
    <source>
        <dbReference type="EMBL" id="MFH5232785.1"/>
    </source>
</evidence>
<dbReference type="PANTHER" id="PTHR43272">
    <property type="entry name" value="LONG-CHAIN-FATTY-ACID--COA LIGASE"/>
    <property type="match status" value="1"/>
</dbReference>
<keyword evidence="4" id="KW-0443">Lipid metabolism</keyword>
<proteinExistence type="inferred from homology"/>
<comment type="caution">
    <text evidence="9">The sequence shown here is derived from an EMBL/GenBank/DDBJ whole genome shotgun (WGS) entry which is preliminary data.</text>
</comment>
<evidence type="ECO:0000256" key="6">
    <source>
        <dbReference type="ARBA" id="ARBA00032875"/>
    </source>
</evidence>
<dbReference type="Proteomes" id="UP001609219">
    <property type="component" value="Unassembled WGS sequence"/>
</dbReference>
<gene>
    <name evidence="9" type="ORF">ACHIPV_28125</name>
    <name evidence="8" type="ORF">ACHIRB_30085</name>
</gene>
<dbReference type="PANTHER" id="PTHR43272:SF32">
    <property type="entry name" value="AMP-DEPENDENT SYNTHETASE_LIGASE DOMAIN-CONTAINING PROTEIN"/>
    <property type="match status" value="1"/>
</dbReference>
<dbReference type="InterPro" id="IPR000873">
    <property type="entry name" value="AMP-dep_synth/lig_dom"/>
</dbReference>
<evidence type="ECO:0000256" key="1">
    <source>
        <dbReference type="ARBA" id="ARBA00006432"/>
    </source>
</evidence>
<evidence type="ECO:0000256" key="3">
    <source>
        <dbReference type="ARBA" id="ARBA00022832"/>
    </source>
</evidence>
<dbReference type="InterPro" id="IPR045851">
    <property type="entry name" value="AMP-bd_C_sf"/>
</dbReference>
<dbReference type="Pfam" id="PF00501">
    <property type="entry name" value="AMP-binding"/>
    <property type="match status" value="1"/>
</dbReference>
<keyword evidence="3" id="KW-0276">Fatty acid metabolism</keyword>
<dbReference type="Gene3D" id="3.30.300.30">
    <property type="match status" value="1"/>
</dbReference>
<dbReference type="RefSeq" id="WP_395126460.1">
    <property type="nucleotide sequence ID" value="NZ_JBIMSN010000160.1"/>
</dbReference>
<name>A0ABW7KVT2_9NOCA</name>
<evidence type="ECO:0000313" key="11">
    <source>
        <dbReference type="Proteomes" id="UP001609219"/>
    </source>
</evidence>
<dbReference type="SUPFAM" id="SSF56801">
    <property type="entry name" value="Acetyl-CoA synthetase-like"/>
    <property type="match status" value="1"/>
</dbReference>
<dbReference type="InterPro" id="IPR020845">
    <property type="entry name" value="AMP-binding_CS"/>
</dbReference>
<dbReference type="Proteomes" id="UP001609176">
    <property type="component" value="Unassembled WGS sequence"/>
</dbReference>
<accession>A0ABW7KVT2</accession>
<evidence type="ECO:0000256" key="2">
    <source>
        <dbReference type="ARBA" id="ARBA00022598"/>
    </source>
</evidence>
<evidence type="ECO:0000259" key="7">
    <source>
        <dbReference type="Pfam" id="PF00501"/>
    </source>
</evidence>